<proteinExistence type="predicted"/>
<protein>
    <submittedName>
        <fullName evidence="1">Uncharacterized protein</fullName>
    </submittedName>
</protein>
<keyword evidence="2" id="KW-1185">Reference proteome</keyword>
<accession>A0A2P4YJ04</accession>
<evidence type="ECO:0000313" key="1">
    <source>
        <dbReference type="EMBL" id="POM77798.1"/>
    </source>
</evidence>
<name>A0A2P4YJ04_9STRA</name>
<dbReference type="EMBL" id="NCKW01002326">
    <property type="protein sequence ID" value="POM77798.1"/>
    <property type="molecule type" value="Genomic_DNA"/>
</dbReference>
<sequence length="169" mass="17870">MTVSTDNSNAATFGSTATINGDTITIAAGTDGNSIVLGGVFALEFEGQRTGYMPFDVSGTAMKTQLETLSTIGNVNVVRSTIPDPNNGYTWTVSFLDNLGDLSPLQPDSLALTGTAPQIDVIESTKGVLPPFNSKDRTNGLSFDSVVMTDLSDLSVTAYHVDENVPFYF</sequence>
<comment type="caution">
    <text evidence="1">The sequence shown here is derived from an EMBL/GenBank/DDBJ whole genome shotgun (WGS) entry which is preliminary data.</text>
</comment>
<dbReference type="OrthoDB" id="114660at2759"/>
<evidence type="ECO:0000313" key="2">
    <source>
        <dbReference type="Proteomes" id="UP000237271"/>
    </source>
</evidence>
<gene>
    <name evidence="1" type="ORF">PHPALM_4759</name>
</gene>
<feature type="non-terminal residue" evidence="1">
    <location>
        <position position="169"/>
    </location>
</feature>
<dbReference type="Proteomes" id="UP000237271">
    <property type="component" value="Unassembled WGS sequence"/>
</dbReference>
<dbReference type="AlphaFoldDB" id="A0A2P4YJ04"/>
<reference evidence="1 2" key="1">
    <citation type="journal article" date="2017" name="Genome Biol. Evol.">
        <title>Phytophthora megakarya and P. palmivora, closely related causal agents of cacao black pod rot, underwent increases in genome sizes and gene numbers by different mechanisms.</title>
        <authorList>
            <person name="Ali S.S."/>
            <person name="Shao J."/>
            <person name="Lary D.J."/>
            <person name="Kronmiller B."/>
            <person name="Shen D."/>
            <person name="Strem M.D."/>
            <person name="Amoako-Attah I."/>
            <person name="Akrofi A.Y."/>
            <person name="Begoude B.A."/>
            <person name="Ten Hoopen G.M."/>
            <person name="Coulibaly K."/>
            <person name="Kebe B.I."/>
            <person name="Melnick R.L."/>
            <person name="Guiltinan M.J."/>
            <person name="Tyler B.M."/>
            <person name="Meinhardt L.W."/>
            <person name="Bailey B.A."/>
        </authorList>
    </citation>
    <scope>NUCLEOTIDE SEQUENCE [LARGE SCALE GENOMIC DNA]</scope>
    <source>
        <strain evidence="2">sbr112.9</strain>
    </source>
</reference>
<organism evidence="1 2">
    <name type="scientific">Phytophthora palmivora</name>
    <dbReference type="NCBI Taxonomy" id="4796"/>
    <lineage>
        <taxon>Eukaryota</taxon>
        <taxon>Sar</taxon>
        <taxon>Stramenopiles</taxon>
        <taxon>Oomycota</taxon>
        <taxon>Peronosporomycetes</taxon>
        <taxon>Peronosporales</taxon>
        <taxon>Peronosporaceae</taxon>
        <taxon>Phytophthora</taxon>
    </lineage>
</organism>